<dbReference type="InterPro" id="IPR024628">
    <property type="entry name" value="Sulfotransferase_Stf0_dom"/>
</dbReference>
<sequence length="239" mass="28250">MICDLLYKFGFCLAHEYFQPYQYLPILANRWGCLKEDLLDKEKFINQLIRFRTLKSGWLGINLHGSHLPIYYNFKEYFPSSKKIFIRIRRRNVIAQAVSYEIASQTEKWSSKFKTDVTPVYSFDKIKSKIKAIKQQEIITDVFVSSLNENVIEIVYEDFITNPSEVLYSVIPEELLKKVIVEPSIKKQSSNLNKLWIDQFNQEFFKTNGKGIPAKKQKLILPIRIIKRVLPSLRKYIIR</sequence>
<comment type="caution">
    <text evidence="2">The sequence shown here is derived from an EMBL/GenBank/DDBJ whole genome shotgun (WGS) entry which is preliminary data.</text>
</comment>
<evidence type="ECO:0000313" key="3">
    <source>
        <dbReference type="Proteomes" id="UP000654367"/>
    </source>
</evidence>
<protein>
    <recommendedName>
        <fullName evidence="1">Sulphotransferase Stf0 domain-containing protein</fullName>
    </recommendedName>
</protein>
<dbReference type="Proteomes" id="UP000654367">
    <property type="component" value="Unassembled WGS sequence"/>
</dbReference>
<accession>A0ABQ2QA72</accession>
<dbReference type="SUPFAM" id="SSF52540">
    <property type="entry name" value="P-loop containing nucleoside triphosphate hydrolases"/>
    <property type="match status" value="1"/>
</dbReference>
<dbReference type="EMBL" id="BMQV01000033">
    <property type="protein sequence ID" value="GGP61036.1"/>
    <property type="molecule type" value="Genomic_DNA"/>
</dbReference>
<dbReference type="Gene3D" id="3.40.50.300">
    <property type="entry name" value="P-loop containing nucleotide triphosphate hydrolases"/>
    <property type="match status" value="1"/>
</dbReference>
<evidence type="ECO:0000259" key="1">
    <source>
        <dbReference type="Pfam" id="PF09037"/>
    </source>
</evidence>
<dbReference type="InterPro" id="IPR027417">
    <property type="entry name" value="P-loop_NTPase"/>
</dbReference>
<organism evidence="2 3">
    <name type="scientific">Shewanella saliphila</name>
    <dbReference type="NCBI Taxonomy" id="2282698"/>
    <lineage>
        <taxon>Bacteria</taxon>
        <taxon>Pseudomonadati</taxon>
        <taxon>Pseudomonadota</taxon>
        <taxon>Gammaproteobacteria</taxon>
        <taxon>Alteromonadales</taxon>
        <taxon>Shewanellaceae</taxon>
        <taxon>Shewanella</taxon>
    </lineage>
</organism>
<feature type="domain" description="Sulphotransferase Stf0" evidence="1">
    <location>
        <begin position="82"/>
        <end position="202"/>
    </location>
</feature>
<reference evidence="3" key="1">
    <citation type="journal article" date="2019" name="Int. J. Syst. Evol. Microbiol.">
        <title>The Global Catalogue of Microorganisms (GCM) 10K type strain sequencing project: providing services to taxonomists for standard genome sequencing and annotation.</title>
        <authorList>
            <consortium name="The Broad Institute Genomics Platform"/>
            <consortium name="The Broad Institute Genome Sequencing Center for Infectious Disease"/>
            <person name="Wu L."/>
            <person name="Ma J."/>
        </authorList>
    </citation>
    <scope>NUCLEOTIDE SEQUENCE [LARGE SCALE GENOMIC DNA]</scope>
    <source>
        <strain evidence="3">JCM 32304</strain>
    </source>
</reference>
<name>A0ABQ2QA72_9GAMM</name>
<gene>
    <name evidence="2" type="ORF">GCM10009409_28660</name>
</gene>
<proteinExistence type="predicted"/>
<dbReference type="Pfam" id="PF09037">
    <property type="entry name" value="Sulphotransf"/>
    <property type="match status" value="1"/>
</dbReference>
<evidence type="ECO:0000313" key="2">
    <source>
        <dbReference type="EMBL" id="GGP61036.1"/>
    </source>
</evidence>
<keyword evidence="3" id="KW-1185">Reference proteome</keyword>